<dbReference type="RefSeq" id="WP_009531842.1">
    <property type="nucleotide sequence ID" value="NZ_CAJPPX010000107.1"/>
</dbReference>
<dbReference type="PANTHER" id="PTHR43151:SF1">
    <property type="entry name" value="SSR2333 PROTEIN"/>
    <property type="match status" value="1"/>
</dbReference>
<dbReference type="InterPro" id="IPR008988">
    <property type="entry name" value="Transcriptional_repressor_C"/>
</dbReference>
<keyword evidence="1" id="KW-0408">Iron</keyword>
<evidence type="ECO:0000313" key="4">
    <source>
        <dbReference type="Proteomes" id="UP000018466"/>
    </source>
</evidence>
<dbReference type="Proteomes" id="UP000018466">
    <property type="component" value="Unassembled WGS sequence"/>
</dbReference>
<dbReference type="SMART" id="SM00899">
    <property type="entry name" value="FeoA"/>
    <property type="match status" value="1"/>
</dbReference>
<evidence type="ECO:0000256" key="1">
    <source>
        <dbReference type="ARBA" id="ARBA00023004"/>
    </source>
</evidence>
<dbReference type="InterPro" id="IPR007167">
    <property type="entry name" value="Fe-transptr_FeoA-like"/>
</dbReference>
<proteinExistence type="predicted"/>
<accession>A0AA36Y725</accession>
<reference evidence="3 4" key="1">
    <citation type="submission" date="2011-10" db="EMBL/GenBank/DDBJ databases">
        <title>The Genome Sequence of Lachnospiraceae bacterium ACC2.</title>
        <authorList>
            <consortium name="The Broad Institute Genome Sequencing Platform"/>
            <person name="Earl A."/>
            <person name="Ward D."/>
            <person name="Feldgarden M."/>
            <person name="Gevers D."/>
            <person name="Sizova M."/>
            <person name="Hazen A."/>
            <person name="Epstein S."/>
            <person name="Young S.K."/>
            <person name="Zeng Q."/>
            <person name="Gargeya S."/>
            <person name="Fitzgerald M."/>
            <person name="Haas B."/>
            <person name="Abouelleil A."/>
            <person name="Alvarado L."/>
            <person name="Arachchi H.M."/>
            <person name="Berlin A."/>
            <person name="Brown A."/>
            <person name="Chapman S.B."/>
            <person name="Chen Z."/>
            <person name="Dunbar C."/>
            <person name="Freedman E."/>
            <person name="Gearin G."/>
            <person name="Goldberg J."/>
            <person name="Griggs A."/>
            <person name="Gujja S."/>
            <person name="Heiman D."/>
            <person name="Howarth C."/>
            <person name="Larson L."/>
            <person name="Lui A."/>
            <person name="MacDonald P.J.P."/>
            <person name="Montmayeur A."/>
            <person name="Murphy C."/>
            <person name="Neiman D."/>
            <person name="Pearson M."/>
            <person name="Priest M."/>
            <person name="Roberts A."/>
            <person name="Saif S."/>
            <person name="Shea T."/>
            <person name="Shenoy N."/>
            <person name="Sisk P."/>
            <person name="Stolte C."/>
            <person name="Sykes S."/>
            <person name="Wortman J."/>
            <person name="Nusbaum C."/>
            <person name="Birren B."/>
        </authorList>
    </citation>
    <scope>NUCLEOTIDE SEQUENCE [LARGE SCALE GENOMIC DNA]</scope>
    <source>
        <strain evidence="3 4">ACC2</strain>
    </source>
</reference>
<evidence type="ECO:0000313" key="3">
    <source>
        <dbReference type="EMBL" id="EHO18685.1"/>
    </source>
</evidence>
<dbReference type="AlphaFoldDB" id="A0AA36Y725"/>
<organism evidence="3 4">
    <name type="scientific">Stomatobaculum longum</name>
    <dbReference type="NCBI Taxonomy" id="796942"/>
    <lineage>
        <taxon>Bacteria</taxon>
        <taxon>Bacillati</taxon>
        <taxon>Bacillota</taxon>
        <taxon>Clostridia</taxon>
        <taxon>Lachnospirales</taxon>
        <taxon>Lachnospiraceae</taxon>
        <taxon>Stomatobaculum</taxon>
    </lineage>
</organism>
<protein>
    <recommendedName>
        <fullName evidence="2">Ferrous iron transporter FeoA-like domain-containing protein</fullName>
    </recommendedName>
</protein>
<dbReference type="SUPFAM" id="SSF50037">
    <property type="entry name" value="C-terminal domain of transcriptional repressors"/>
    <property type="match status" value="1"/>
</dbReference>
<dbReference type="Gene3D" id="2.30.30.90">
    <property type="match status" value="1"/>
</dbReference>
<dbReference type="EMBL" id="AGEL01000001">
    <property type="protein sequence ID" value="EHO18685.1"/>
    <property type="molecule type" value="Genomic_DNA"/>
</dbReference>
<gene>
    <name evidence="3" type="ORF">HMPREF9623_00007</name>
</gene>
<name>A0AA36Y725_9FIRM</name>
<dbReference type="GO" id="GO:0046914">
    <property type="term" value="F:transition metal ion binding"/>
    <property type="evidence" value="ECO:0007669"/>
    <property type="project" value="InterPro"/>
</dbReference>
<sequence>MLPLAFTNAGDYVEVVRVGGNDEAKQHLSDLGFVPGAYVTVISAHGGDIIVNVKDSRLAITREMAQKIQVQPAAKN</sequence>
<dbReference type="PANTHER" id="PTHR43151">
    <property type="entry name" value="FEOA FAMILY PROTEIN"/>
    <property type="match status" value="1"/>
</dbReference>
<dbReference type="Pfam" id="PF04023">
    <property type="entry name" value="FeoA"/>
    <property type="match status" value="1"/>
</dbReference>
<dbReference type="InterPro" id="IPR053184">
    <property type="entry name" value="FeoA-like"/>
</dbReference>
<feature type="domain" description="Ferrous iron transporter FeoA-like" evidence="2">
    <location>
        <begin position="2"/>
        <end position="72"/>
    </location>
</feature>
<keyword evidence="4" id="KW-1185">Reference proteome</keyword>
<evidence type="ECO:0000259" key="2">
    <source>
        <dbReference type="SMART" id="SM00899"/>
    </source>
</evidence>
<comment type="caution">
    <text evidence="3">The sequence shown here is derived from an EMBL/GenBank/DDBJ whole genome shotgun (WGS) entry which is preliminary data.</text>
</comment>
<dbReference type="GeneID" id="86939804"/>
<dbReference type="InterPro" id="IPR038157">
    <property type="entry name" value="FeoA_core_dom"/>
</dbReference>